<evidence type="ECO:0000313" key="2">
    <source>
        <dbReference type="Proteomes" id="UP000887159"/>
    </source>
</evidence>
<sequence length="138" mass="15632">MRARVYRAYPSIRGHWTLRCMSRCPNQVFSLMQNPQCFSPEFLHGHGVPSPKLTRPLTNANEREWEGTFRSIRNAIVTAFRNAASVAFAEAGIEGKVKYRCASGMLTNSRISGQKCILQIEFTGHLRGVPSKWLNSFK</sequence>
<gene>
    <name evidence="1" type="ORF">TNCV_258951</name>
</gene>
<dbReference type="EMBL" id="BMAU01021215">
    <property type="protein sequence ID" value="GFX99858.1"/>
    <property type="molecule type" value="Genomic_DNA"/>
</dbReference>
<protein>
    <submittedName>
        <fullName evidence="1">Uncharacterized protein</fullName>
    </submittedName>
</protein>
<accession>A0A8X6V9Y8</accession>
<dbReference type="AlphaFoldDB" id="A0A8X6V9Y8"/>
<proteinExistence type="predicted"/>
<dbReference type="Proteomes" id="UP000887159">
    <property type="component" value="Unassembled WGS sequence"/>
</dbReference>
<name>A0A8X6V9Y8_TRICX</name>
<reference evidence="1" key="1">
    <citation type="submission" date="2020-08" db="EMBL/GenBank/DDBJ databases">
        <title>Multicomponent nature underlies the extraordinary mechanical properties of spider dragline silk.</title>
        <authorList>
            <person name="Kono N."/>
            <person name="Nakamura H."/>
            <person name="Mori M."/>
            <person name="Yoshida Y."/>
            <person name="Ohtoshi R."/>
            <person name="Malay A.D."/>
            <person name="Moran D.A.P."/>
            <person name="Tomita M."/>
            <person name="Numata K."/>
            <person name="Arakawa K."/>
        </authorList>
    </citation>
    <scope>NUCLEOTIDE SEQUENCE</scope>
</reference>
<organism evidence="1 2">
    <name type="scientific">Trichonephila clavipes</name>
    <name type="common">Golden silk orbweaver</name>
    <name type="synonym">Nephila clavipes</name>
    <dbReference type="NCBI Taxonomy" id="2585209"/>
    <lineage>
        <taxon>Eukaryota</taxon>
        <taxon>Metazoa</taxon>
        <taxon>Ecdysozoa</taxon>
        <taxon>Arthropoda</taxon>
        <taxon>Chelicerata</taxon>
        <taxon>Arachnida</taxon>
        <taxon>Araneae</taxon>
        <taxon>Araneomorphae</taxon>
        <taxon>Entelegynae</taxon>
        <taxon>Araneoidea</taxon>
        <taxon>Nephilidae</taxon>
        <taxon>Trichonephila</taxon>
    </lineage>
</organism>
<evidence type="ECO:0000313" key="1">
    <source>
        <dbReference type="EMBL" id="GFX99858.1"/>
    </source>
</evidence>
<keyword evidence="2" id="KW-1185">Reference proteome</keyword>
<comment type="caution">
    <text evidence="1">The sequence shown here is derived from an EMBL/GenBank/DDBJ whole genome shotgun (WGS) entry which is preliminary data.</text>
</comment>